<dbReference type="Pfam" id="PF03357">
    <property type="entry name" value="Snf7"/>
    <property type="match status" value="1"/>
</dbReference>
<dbReference type="PANTHER" id="PTHR22761:SF7">
    <property type="entry name" value="SNF7 FAMILY PROTEIN"/>
    <property type="match status" value="1"/>
</dbReference>
<evidence type="ECO:0000313" key="1">
    <source>
        <dbReference type="EMBL" id="KAJ9696821.1"/>
    </source>
</evidence>
<dbReference type="GO" id="GO:0000815">
    <property type="term" value="C:ESCRT III complex"/>
    <property type="evidence" value="ECO:0007669"/>
    <property type="project" value="TreeGrafter"/>
</dbReference>
<dbReference type="GO" id="GO:0009898">
    <property type="term" value="C:cytoplasmic side of plasma membrane"/>
    <property type="evidence" value="ECO:0007669"/>
    <property type="project" value="TreeGrafter"/>
</dbReference>
<evidence type="ECO:0000313" key="2">
    <source>
        <dbReference type="Proteomes" id="UP001168098"/>
    </source>
</evidence>
<dbReference type="InterPro" id="IPR005024">
    <property type="entry name" value="Snf7_fam"/>
</dbReference>
<dbReference type="PANTHER" id="PTHR22761">
    <property type="entry name" value="CHARGED MULTIVESICULAR BODY PROTEIN"/>
    <property type="match status" value="1"/>
</dbReference>
<dbReference type="Proteomes" id="UP001168098">
    <property type="component" value="Unassembled WGS sequence"/>
</dbReference>
<dbReference type="Gene3D" id="6.10.140.1230">
    <property type="match status" value="1"/>
</dbReference>
<dbReference type="EMBL" id="JARBHA010000007">
    <property type="protein sequence ID" value="KAJ9696821.1"/>
    <property type="molecule type" value="Genomic_DNA"/>
</dbReference>
<comment type="caution">
    <text evidence="1">The sequence shown here is derived from an EMBL/GenBank/DDBJ whole genome shotgun (WGS) entry which is preliminary data.</text>
</comment>
<accession>A0AA39DTE7</accession>
<gene>
    <name evidence="1" type="ORF">PVL29_008831</name>
</gene>
<reference evidence="1 2" key="1">
    <citation type="journal article" date="2023" name="BMC Biotechnol.">
        <title>Vitis rotundifolia cv Carlos genome sequencing.</title>
        <authorList>
            <person name="Huff M."/>
            <person name="Hulse-Kemp A."/>
            <person name="Scheffler B."/>
            <person name="Youngblood R."/>
            <person name="Simpson S."/>
            <person name="Babiker E."/>
            <person name="Staton M."/>
        </authorList>
    </citation>
    <scope>NUCLEOTIDE SEQUENCE [LARGE SCALE GENOMIC DNA]</scope>
    <source>
        <tissue evidence="1">Leaf</tissue>
    </source>
</reference>
<organism evidence="1 2">
    <name type="scientific">Vitis rotundifolia</name>
    <name type="common">Muscadine grape</name>
    <dbReference type="NCBI Taxonomy" id="103349"/>
    <lineage>
        <taxon>Eukaryota</taxon>
        <taxon>Viridiplantae</taxon>
        <taxon>Streptophyta</taxon>
        <taxon>Embryophyta</taxon>
        <taxon>Tracheophyta</taxon>
        <taxon>Spermatophyta</taxon>
        <taxon>Magnoliopsida</taxon>
        <taxon>eudicotyledons</taxon>
        <taxon>Gunneridae</taxon>
        <taxon>Pentapetalae</taxon>
        <taxon>rosids</taxon>
        <taxon>Vitales</taxon>
        <taxon>Vitaceae</taxon>
        <taxon>Viteae</taxon>
        <taxon>Vitis</taxon>
    </lineage>
</organism>
<name>A0AA39DTE7_VITRO</name>
<dbReference type="GO" id="GO:0032511">
    <property type="term" value="P:late endosome to vacuole transport via multivesicular body sorting pathway"/>
    <property type="evidence" value="ECO:0007669"/>
    <property type="project" value="TreeGrafter"/>
</dbReference>
<sequence length="322" mass="35092">MMVRSTSAEVMFEDHLFLLPLLKDKTVEVVKVLSESQWTSSCVITMKKFQDICGGTREASAVLSYLSGCGKAQYLSISKKELIEGVKVSLSTAAVSGTTSLDLDILHLTWTSENLQQQLDVIDQRYEVSKKAALASLNSGNKKVALRHAKALKLASESREKCISFLNRVEEVLSLIANAESTKKVSEAIQIGARAIKENRIDVEEVQHCLQELGDSIDSQKQVEEALAESDPSSIDIEDEDIEEEFRKLELELGNQNPQILVSQAGVDTAAGETEVSESSKSLCDALSDLKLADNAARGSTILNSTGSKRDNISKNLKLEAA</sequence>
<keyword evidence="2" id="KW-1185">Reference proteome</keyword>
<dbReference type="GO" id="GO:0005771">
    <property type="term" value="C:multivesicular body"/>
    <property type="evidence" value="ECO:0007669"/>
    <property type="project" value="TreeGrafter"/>
</dbReference>
<dbReference type="AlphaFoldDB" id="A0AA39DTE7"/>
<protein>
    <recommendedName>
        <fullName evidence="3">Charged multivesicular body protein 7</fullName>
    </recommendedName>
</protein>
<dbReference type="GO" id="GO:0006900">
    <property type="term" value="P:vesicle budding from membrane"/>
    <property type="evidence" value="ECO:0007669"/>
    <property type="project" value="TreeGrafter"/>
</dbReference>
<proteinExistence type="predicted"/>
<evidence type="ECO:0008006" key="3">
    <source>
        <dbReference type="Google" id="ProtNLM"/>
    </source>
</evidence>